<dbReference type="AlphaFoldDB" id="A0A845GI27"/>
<accession>A0A845GI27</accession>
<dbReference type="InterPro" id="IPR009649">
    <property type="entry name" value="TraU"/>
</dbReference>
<organism evidence="2 3">
    <name type="scientific">Duganella vulcania</name>
    <dbReference type="NCBI Taxonomy" id="2692166"/>
    <lineage>
        <taxon>Bacteria</taxon>
        <taxon>Pseudomonadati</taxon>
        <taxon>Pseudomonadota</taxon>
        <taxon>Betaproteobacteria</taxon>
        <taxon>Burkholderiales</taxon>
        <taxon>Oxalobacteraceae</taxon>
        <taxon>Telluria group</taxon>
        <taxon>Duganella</taxon>
    </lineage>
</organism>
<evidence type="ECO:0000256" key="1">
    <source>
        <dbReference type="SAM" id="SignalP"/>
    </source>
</evidence>
<dbReference type="Proteomes" id="UP000447355">
    <property type="component" value="Unassembled WGS sequence"/>
</dbReference>
<proteinExistence type="predicted"/>
<evidence type="ECO:0008006" key="4">
    <source>
        <dbReference type="Google" id="ProtNLM"/>
    </source>
</evidence>
<evidence type="ECO:0000313" key="2">
    <source>
        <dbReference type="EMBL" id="MYM92708.1"/>
    </source>
</evidence>
<reference evidence="2" key="1">
    <citation type="submission" date="2019-12" db="EMBL/GenBank/DDBJ databases">
        <title>Novel species isolated from a subtropical stream in China.</title>
        <authorList>
            <person name="Lu H."/>
        </authorList>
    </citation>
    <scope>NUCLEOTIDE SEQUENCE [LARGE SCALE GENOMIC DNA]</scope>
    <source>
        <strain evidence="2">FT81W</strain>
    </source>
</reference>
<dbReference type="EMBL" id="WWCX01000001">
    <property type="protein sequence ID" value="MYM92708.1"/>
    <property type="molecule type" value="Genomic_DNA"/>
</dbReference>
<keyword evidence="1" id="KW-0732">Signal</keyword>
<gene>
    <name evidence="2" type="ORF">GTP90_02400</name>
</gene>
<evidence type="ECO:0000313" key="3">
    <source>
        <dbReference type="Proteomes" id="UP000447355"/>
    </source>
</evidence>
<feature type="signal peptide" evidence="1">
    <location>
        <begin position="1"/>
        <end position="26"/>
    </location>
</feature>
<feature type="chain" id="PRO_5032315526" description="Conjugal transfer protein" evidence="1">
    <location>
        <begin position="27"/>
        <end position="358"/>
    </location>
</feature>
<comment type="caution">
    <text evidence="2">The sequence shown here is derived from an EMBL/GenBank/DDBJ whole genome shotgun (WGS) entry which is preliminary data.</text>
</comment>
<protein>
    <recommendedName>
        <fullName evidence="4">Conjugal transfer protein</fullName>
    </recommendedName>
</protein>
<dbReference type="RefSeq" id="WP_161081966.1">
    <property type="nucleotide sequence ID" value="NZ_WWCX01000001.1"/>
</dbReference>
<sequence length="358" mass="38630">MKSLFKLVLASSLFALAMLTTSTSWASDAVCPNSGILSAALFDKFCWSCIFPLRLLRLPIGSGGTNIQTKGGPPITGGPSAPPGASGSAYCACKDNFGVPMPGFTVGGWLPTRLVEVVRMPWCSTVLGKTLINNPRLLGGHKSVENDNSDKIYYNTHYIAFPIAYILQMLVDHTCNQGDYGTLAFVTFSEVDPTKQSDELAMWFNPMSVIFSQPAAFLAGMADCAASTAGYPMSSLPGCMGCLGMLTPGSNNVSSKQSPPQYTALLAGRELMTAHLRGFARKTYGSSDAQCGGVIWPIIPKEQYRISQFYPVPQAAKPCCDAFGQTQMFSREFRNIPAVGEDFMYVIFQYTECCAAPY</sequence>
<dbReference type="Pfam" id="PF06834">
    <property type="entry name" value="TraU"/>
    <property type="match status" value="1"/>
</dbReference>
<name>A0A845GI27_9BURK</name>